<dbReference type="EMBL" id="CP115149">
    <property type="protein sequence ID" value="WBL37489.1"/>
    <property type="molecule type" value="Genomic_DNA"/>
</dbReference>
<dbReference type="Gene3D" id="3.40.630.30">
    <property type="match status" value="1"/>
</dbReference>
<keyword evidence="3" id="KW-1185">Reference proteome</keyword>
<dbReference type="InterPro" id="IPR016181">
    <property type="entry name" value="Acyl_CoA_acyltransferase"/>
</dbReference>
<dbReference type="Pfam" id="PF13508">
    <property type="entry name" value="Acetyltransf_7"/>
    <property type="match status" value="1"/>
</dbReference>
<dbReference type="SUPFAM" id="SSF55729">
    <property type="entry name" value="Acyl-CoA N-acyltransferases (Nat)"/>
    <property type="match status" value="1"/>
</dbReference>
<proteinExistence type="predicted"/>
<accession>A0ABY7MC42</accession>
<gene>
    <name evidence="2" type="ORF">O0235_01270</name>
</gene>
<dbReference type="Proteomes" id="UP001212803">
    <property type="component" value="Chromosome"/>
</dbReference>
<dbReference type="RefSeq" id="WP_270058002.1">
    <property type="nucleotide sequence ID" value="NZ_CP115149.1"/>
</dbReference>
<reference evidence="2 3" key="1">
    <citation type="journal article" date="2023" name="ISME J.">
        <title>Thermophilic Dehalococcoidia with unusual traits shed light on an unexpected past.</title>
        <authorList>
            <person name="Palmer M."/>
            <person name="Covington J.K."/>
            <person name="Zhou E.M."/>
            <person name="Thomas S.C."/>
            <person name="Habib N."/>
            <person name="Seymour C.O."/>
            <person name="Lai D."/>
            <person name="Johnston J."/>
            <person name="Hashimi A."/>
            <person name="Jiao J.Y."/>
            <person name="Muok A.R."/>
            <person name="Liu L."/>
            <person name="Xian W.D."/>
            <person name="Zhi X.Y."/>
            <person name="Li M.M."/>
            <person name="Silva L.P."/>
            <person name="Bowen B.P."/>
            <person name="Louie K."/>
            <person name="Briegel A."/>
            <person name="Pett-Ridge J."/>
            <person name="Weber P.K."/>
            <person name="Tocheva E.I."/>
            <person name="Woyke T."/>
            <person name="Northen T.R."/>
            <person name="Mayali X."/>
            <person name="Li W.J."/>
            <person name="Hedlund B.P."/>
        </authorList>
    </citation>
    <scope>NUCLEOTIDE SEQUENCE [LARGE SCALE GENOMIC DNA]</scope>
    <source>
        <strain evidence="2 3">YIM 72310</strain>
    </source>
</reference>
<dbReference type="CDD" id="cd04301">
    <property type="entry name" value="NAT_SF"/>
    <property type="match status" value="1"/>
</dbReference>
<dbReference type="PROSITE" id="PS51186">
    <property type="entry name" value="GNAT"/>
    <property type="match status" value="1"/>
</dbReference>
<protein>
    <submittedName>
        <fullName evidence="2">GNAT family N-acetyltransferase</fullName>
    </submittedName>
</protein>
<feature type="domain" description="N-acetyltransferase" evidence="1">
    <location>
        <begin position="1"/>
        <end position="158"/>
    </location>
</feature>
<sequence>MAVYGDAFAEPPYSDLDRGREVRARIRDTHRHRKGFRFLIAESEGAVLGMAYGYRGEDGQWWHDAVARWLGPRKSAEWLSDAYEVVEVAVAPSAQGRGIGAALVTALLEGRPERTAVLSTRTDSRAHELYHRLGFEYLAEMTFTAGGWPFYIMGRRLR</sequence>
<evidence type="ECO:0000259" key="1">
    <source>
        <dbReference type="PROSITE" id="PS51186"/>
    </source>
</evidence>
<evidence type="ECO:0000313" key="2">
    <source>
        <dbReference type="EMBL" id="WBL37489.1"/>
    </source>
</evidence>
<evidence type="ECO:0000313" key="3">
    <source>
        <dbReference type="Proteomes" id="UP001212803"/>
    </source>
</evidence>
<dbReference type="InterPro" id="IPR000182">
    <property type="entry name" value="GNAT_dom"/>
</dbReference>
<name>A0ABY7MC42_9CHLR</name>
<organism evidence="2 3">
    <name type="scientific">Tepidiforma flava</name>
    <dbReference type="NCBI Taxonomy" id="3004094"/>
    <lineage>
        <taxon>Bacteria</taxon>
        <taxon>Bacillati</taxon>
        <taxon>Chloroflexota</taxon>
        <taxon>Tepidiformia</taxon>
        <taxon>Tepidiformales</taxon>
        <taxon>Tepidiformaceae</taxon>
        <taxon>Tepidiforma</taxon>
    </lineage>
</organism>